<evidence type="ECO:0000313" key="3">
    <source>
        <dbReference type="EMBL" id="GFH72876.1"/>
    </source>
</evidence>
<feature type="transmembrane region" description="Helical" evidence="2">
    <location>
        <begin position="135"/>
        <end position="155"/>
    </location>
</feature>
<evidence type="ECO:0008006" key="5">
    <source>
        <dbReference type="Google" id="ProtNLM"/>
    </source>
</evidence>
<feature type="region of interest" description="Disordered" evidence="1">
    <location>
        <begin position="630"/>
        <end position="696"/>
    </location>
</feature>
<dbReference type="EMBL" id="BLLN01000004">
    <property type="protein sequence ID" value="GFH72876.1"/>
    <property type="molecule type" value="Genomic_DNA"/>
</dbReference>
<feature type="transmembrane region" description="Helical" evidence="2">
    <location>
        <begin position="419"/>
        <end position="437"/>
    </location>
</feature>
<protein>
    <recommendedName>
        <fullName evidence="5">MFS transporter</fullName>
    </recommendedName>
</protein>
<keyword evidence="2" id="KW-0472">Membrane</keyword>
<proteinExistence type="predicted"/>
<accession>A0ABQ1CR81</accession>
<feature type="transmembrane region" description="Helical" evidence="2">
    <location>
        <begin position="393"/>
        <end position="413"/>
    </location>
</feature>
<feature type="region of interest" description="Disordered" evidence="1">
    <location>
        <begin position="828"/>
        <end position="855"/>
    </location>
</feature>
<sequence>MSGWRLRWVLRGRRRAVVHVLLLTVVFLTVNTQVAWAATGGGSQEGGLLAPLLQIKTSEGIPLSGYQMGAGGSSLSMGQSFRVMVIGGLFTLVVLLVGLACWMVEFAFRFPLLSLLMEPAQKAADAYNDAVVDRLGLKGLMLSWGFAFGLILFVRGRAARGLGEIALTLLLGAFAASAFIRPDVLLGVDGPLVSSQRAGAEVSQAVADSYDWGGKVSRDLPGPCATNASGAEVACGAGEEWAPVKPGSQAAAVARPIQDAVTNAIVVKPFMLLQYGQLLDPGKKDEKAAYEAHVKWVTGKYAPMTKAEAEEECKDVATKPMRDLCVDETLGRTPPLTPVDVVKEKLQEGTAVLSPEDQALTGLTDDLKKNGGAVGKEAAAYASDPSWERVSGALVLLLAAILVAGMLMATTMVLLGAQAGGAGASAVGGVVFVWSMLPGPNRQIVWKWLGLWLVATLATFAACLFVPFYGMSVDAVLTDGPDLMIERLLLLVALALLGVFFHRALFRALSGFGQRLAQRMRYLKVGGTHLPGDTSEIGAALGAHAAGGYGVGGGLAMPGAYGLGTRHGLLSRAGAMLDGSGMPMDPGAVVGQGLAEARRGLAPLGLAVGAGALGAKLGLRGAHGLLVGRRPDQESLDRMRRPVATGDTRTPRPSWQRYGGGPGQHEGGEERELVDPQTGEVVRVGGDNHGEDERTGLGTRVHNRAVRLRGYRVLSRAGRLAYHSTYGLPAAVGKRSSRATQDAREQWTSTRTRLQEDGQAWRPVGRTVARAGRGAVTLSQRAAVAGYLAEQQAAESVGRIQEAGHRGAARVRAGARSASLTTALVLGRTANPPSSASRPVPGAVRQVSSPSDDHQRVLDALARARESGSEDGS</sequence>
<keyword evidence="2" id="KW-0812">Transmembrane</keyword>
<keyword evidence="2" id="KW-1133">Transmembrane helix</keyword>
<evidence type="ECO:0000256" key="1">
    <source>
        <dbReference type="SAM" id="MobiDB-lite"/>
    </source>
</evidence>
<feature type="compositionally biased region" description="Basic and acidic residues" evidence="1">
    <location>
        <begin position="630"/>
        <end position="640"/>
    </location>
</feature>
<dbReference type="RefSeq" id="WP_191835359.1">
    <property type="nucleotide sequence ID" value="NZ_BLLN01000004.1"/>
</dbReference>
<gene>
    <name evidence="3" type="ORF">Sdia_36440</name>
</gene>
<feature type="transmembrane region" description="Helical" evidence="2">
    <location>
        <begin position="449"/>
        <end position="468"/>
    </location>
</feature>
<evidence type="ECO:0000313" key="4">
    <source>
        <dbReference type="Proteomes" id="UP000472710"/>
    </source>
</evidence>
<reference evidence="3 4" key="1">
    <citation type="submission" date="2020-02" db="EMBL/GenBank/DDBJ databases">
        <title>Whole genome shotgun sequence of Streptomyces diastaticus subsp. diastaticus NBRC 13412.</title>
        <authorList>
            <person name="Ichikawa N."/>
            <person name="Komaki H."/>
            <person name="Tamura T."/>
        </authorList>
    </citation>
    <scope>NUCLEOTIDE SEQUENCE [LARGE SCALE GENOMIC DNA]</scope>
    <source>
        <strain evidence="3 4">NBRC 13412</strain>
    </source>
</reference>
<organism evidence="3 4">
    <name type="scientific">Streptomyces diastaticus subsp. diastaticus</name>
    <dbReference type="NCBI Taxonomy" id="68040"/>
    <lineage>
        <taxon>Bacteria</taxon>
        <taxon>Bacillati</taxon>
        <taxon>Actinomycetota</taxon>
        <taxon>Actinomycetes</taxon>
        <taxon>Kitasatosporales</taxon>
        <taxon>Streptomycetaceae</taxon>
        <taxon>Streptomyces</taxon>
        <taxon>Streptomyces diastaticus group</taxon>
    </lineage>
</organism>
<evidence type="ECO:0000256" key="2">
    <source>
        <dbReference type="SAM" id="Phobius"/>
    </source>
</evidence>
<keyword evidence="4" id="KW-1185">Reference proteome</keyword>
<feature type="transmembrane region" description="Helical" evidence="2">
    <location>
        <begin position="488"/>
        <end position="506"/>
    </location>
</feature>
<feature type="transmembrane region" description="Helical" evidence="2">
    <location>
        <begin position="161"/>
        <end position="180"/>
    </location>
</feature>
<feature type="transmembrane region" description="Helical" evidence="2">
    <location>
        <begin position="83"/>
        <end position="108"/>
    </location>
</feature>
<comment type="caution">
    <text evidence="3">The sequence shown here is derived from an EMBL/GenBank/DDBJ whole genome shotgun (WGS) entry which is preliminary data.</text>
</comment>
<feature type="compositionally biased region" description="Basic and acidic residues" evidence="1">
    <location>
        <begin position="686"/>
        <end position="695"/>
    </location>
</feature>
<dbReference type="Proteomes" id="UP000472710">
    <property type="component" value="Unassembled WGS sequence"/>
</dbReference>
<name>A0ABQ1CR81_STRDI</name>